<dbReference type="GO" id="GO:0006620">
    <property type="term" value="P:post-translational protein targeting to endoplasmic reticulum membrane"/>
    <property type="evidence" value="ECO:0007669"/>
    <property type="project" value="TreeGrafter"/>
</dbReference>
<keyword evidence="1" id="KW-0677">Repeat</keyword>
<gene>
    <name evidence="5" type="ORF">DEO72_LG7g815</name>
</gene>
<evidence type="ECO:0000256" key="4">
    <source>
        <dbReference type="SAM" id="MobiDB-lite"/>
    </source>
</evidence>
<protein>
    <submittedName>
        <fullName evidence="5">Protein phosphatase 5</fullName>
    </submittedName>
</protein>
<dbReference type="Gene3D" id="1.25.40.10">
    <property type="entry name" value="Tetratricopeptide repeat domain"/>
    <property type="match status" value="1"/>
</dbReference>
<dbReference type="Gramene" id="Vigun08g089000.1.v1.2">
    <property type="protein sequence ID" value="Vigun08g089000.1.v1.2"/>
    <property type="gene ID" value="Vigun08g089000.v1.2"/>
</dbReference>
<dbReference type="AlphaFoldDB" id="A0A4D6MDK5"/>
<name>A0A4D6MDK5_VIGUN</name>
<dbReference type="PANTHER" id="PTHR45831:SF2">
    <property type="entry name" value="LD24721P"/>
    <property type="match status" value="1"/>
</dbReference>
<dbReference type="SUPFAM" id="SSF48452">
    <property type="entry name" value="TPR-like"/>
    <property type="match status" value="1"/>
</dbReference>
<sequence>MAHNHISTDSPLSRRIVRAFLHFLNSVEPGTGVDAEGIQVARECLTEAFKLNSSPVDGDDGKSDSLIDIFKSLEANKQNETRKSDVDTPWNCANASSSFSGENPARGMNHSEASKSTVEDSTQEPCAFASKDELCGQFFAALEKNHYFRRNTDGSDDTVQLEKACSLFDEGCKEMVRSGCQQFCLKSLAESLKTLGNKAMQSKKYNDAIDLYNCAIALNEKNAVYFCNRAAAYTQINKYSEAIQDCLRSIRIDPNYSKAYSRLGLVYYAQGNYRDAIDKGFRKALQLDPNNGSVKENIRVAEQKLLEEQNRAHHNQNPTRSSQEVPNQSAQGSGSQGVPPTFSSVPFNPSQMANMFRHMASNSTNSQQRPPTEEWEQEISSEFRFGADILNMEQIPENLTGAVQTMMEMLSRTVSPGQPTEDQTNPRTGPN</sequence>
<feature type="compositionally biased region" description="Polar residues" evidence="4">
    <location>
        <begin position="315"/>
        <end position="349"/>
    </location>
</feature>
<keyword evidence="6" id="KW-1185">Reference proteome</keyword>
<dbReference type="PROSITE" id="PS50005">
    <property type="entry name" value="TPR"/>
    <property type="match status" value="3"/>
</dbReference>
<keyword evidence="2 3" id="KW-0802">TPR repeat</keyword>
<dbReference type="FunFam" id="1.25.40.10:FF:000330">
    <property type="entry name" value="Tetratricopeptide repeat (TPR)-like superfamily protein"/>
    <property type="match status" value="1"/>
</dbReference>
<dbReference type="Gene3D" id="1.20.5.420">
    <property type="entry name" value="Immunoglobulin FC, subunit C"/>
    <property type="match status" value="1"/>
</dbReference>
<dbReference type="PANTHER" id="PTHR45831">
    <property type="entry name" value="LD24721P"/>
    <property type="match status" value="1"/>
</dbReference>
<dbReference type="EMBL" id="CP039351">
    <property type="protein sequence ID" value="QCD99532.1"/>
    <property type="molecule type" value="Genomic_DNA"/>
</dbReference>
<feature type="region of interest" description="Disordered" evidence="4">
    <location>
        <begin position="311"/>
        <end position="349"/>
    </location>
</feature>
<feature type="repeat" description="TPR" evidence="3">
    <location>
        <begin position="223"/>
        <end position="256"/>
    </location>
</feature>
<dbReference type="InterPro" id="IPR019734">
    <property type="entry name" value="TPR_rpt"/>
</dbReference>
<evidence type="ECO:0000256" key="3">
    <source>
        <dbReference type="PROSITE-ProRule" id="PRU00339"/>
    </source>
</evidence>
<feature type="repeat" description="TPR" evidence="3">
    <location>
        <begin position="189"/>
        <end position="222"/>
    </location>
</feature>
<feature type="region of interest" description="Disordered" evidence="4">
    <location>
        <begin position="96"/>
        <end position="119"/>
    </location>
</feature>
<dbReference type="InterPro" id="IPR011990">
    <property type="entry name" value="TPR-like_helical_dom_sf"/>
</dbReference>
<dbReference type="Proteomes" id="UP000501690">
    <property type="component" value="Linkage Group LG7"/>
</dbReference>
<dbReference type="FunFam" id="1.20.5.420:FF:000012">
    <property type="entry name" value="Small glutamine-rich tetratricopeptide repeat-containing protein alpha"/>
    <property type="match status" value="1"/>
</dbReference>
<dbReference type="GO" id="GO:0072380">
    <property type="term" value="C:TRC complex"/>
    <property type="evidence" value="ECO:0007669"/>
    <property type="project" value="TreeGrafter"/>
</dbReference>
<reference evidence="5 6" key="1">
    <citation type="submission" date="2019-04" db="EMBL/GenBank/DDBJ databases">
        <title>An improved genome assembly and genetic linkage map for asparagus bean, Vigna unguiculata ssp. sesquipedialis.</title>
        <authorList>
            <person name="Xia Q."/>
            <person name="Zhang R."/>
            <person name="Dong Y."/>
        </authorList>
    </citation>
    <scope>NUCLEOTIDE SEQUENCE [LARGE SCALE GENOMIC DNA]</scope>
    <source>
        <tissue evidence="5">Leaf</tissue>
    </source>
</reference>
<proteinExistence type="predicted"/>
<dbReference type="Pfam" id="PF13414">
    <property type="entry name" value="TPR_11"/>
    <property type="match status" value="1"/>
</dbReference>
<dbReference type="GO" id="GO:0016020">
    <property type="term" value="C:membrane"/>
    <property type="evidence" value="ECO:0007669"/>
    <property type="project" value="TreeGrafter"/>
</dbReference>
<feature type="region of interest" description="Disordered" evidence="4">
    <location>
        <begin position="412"/>
        <end position="431"/>
    </location>
</feature>
<evidence type="ECO:0000256" key="2">
    <source>
        <dbReference type="ARBA" id="ARBA00022803"/>
    </source>
</evidence>
<organism evidence="5 6">
    <name type="scientific">Vigna unguiculata</name>
    <name type="common">Cowpea</name>
    <dbReference type="NCBI Taxonomy" id="3917"/>
    <lineage>
        <taxon>Eukaryota</taxon>
        <taxon>Viridiplantae</taxon>
        <taxon>Streptophyta</taxon>
        <taxon>Embryophyta</taxon>
        <taxon>Tracheophyta</taxon>
        <taxon>Spermatophyta</taxon>
        <taxon>Magnoliopsida</taxon>
        <taxon>eudicotyledons</taxon>
        <taxon>Gunneridae</taxon>
        <taxon>Pentapetalae</taxon>
        <taxon>rosids</taxon>
        <taxon>fabids</taxon>
        <taxon>Fabales</taxon>
        <taxon>Fabaceae</taxon>
        <taxon>Papilionoideae</taxon>
        <taxon>50 kb inversion clade</taxon>
        <taxon>NPAAA clade</taxon>
        <taxon>indigoferoid/millettioid clade</taxon>
        <taxon>Phaseoleae</taxon>
        <taxon>Vigna</taxon>
    </lineage>
</organism>
<accession>A0A4D6MDK5</accession>
<dbReference type="SMART" id="SM00028">
    <property type="entry name" value="TPR"/>
    <property type="match status" value="3"/>
</dbReference>
<dbReference type="OrthoDB" id="2423701at2759"/>
<evidence type="ECO:0000256" key="1">
    <source>
        <dbReference type="ARBA" id="ARBA00022737"/>
    </source>
</evidence>
<feature type="repeat" description="TPR" evidence="3">
    <location>
        <begin position="257"/>
        <end position="291"/>
    </location>
</feature>
<dbReference type="InterPro" id="IPR047150">
    <property type="entry name" value="SGT"/>
</dbReference>
<evidence type="ECO:0000313" key="6">
    <source>
        <dbReference type="Proteomes" id="UP000501690"/>
    </source>
</evidence>
<dbReference type="GO" id="GO:0060090">
    <property type="term" value="F:molecular adaptor activity"/>
    <property type="evidence" value="ECO:0007669"/>
    <property type="project" value="TreeGrafter"/>
</dbReference>
<evidence type="ECO:0000313" key="5">
    <source>
        <dbReference type="EMBL" id="QCD99532.1"/>
    </source>
</evidence>